<evidence type="ECO:0000256" key="5">
    <source>
        <dbReference type="ARBA" id="ARBA00023014"/>
    </source>
</evidence>
<gene>
    <name evidence="7" type="ORF">O0V09_01030</name>
</gene>
<dbReference type="EMBL" id="JAPTGG010000001">
    <property type="protein sequence ID" value="MCZ0863761.1"/>
    <property type="molecule type" value="Genomic_DNA"/>
</dbReference>
<dbReference type="PANTHER" id="PTHR43409:SF4">
    <property type="entry name" value="RADICAL SAM SUPERFAMILY PROTEIN"/>
    <property type="match status" value="1"/>
</dbReference>
<dbReference type="SFLD" id="SFLDG01095">
    <property type="entry name" value="Uncharacterised_Radical_SAM_Su"/>
    <property type="match status" value="1"/>
</dbReference>
<dbReference type="SFLD" id="SFLDG01082">
    <property type="entry name" value="B12-binding_domain_containing"/>
    <property type="match status" value="1"/>
</dbReference>
<name>A0A9J6RHE9_9GAMM</name>
<evidence type="ECO:0000256" key="3">
    <source>
        <dbReference type="ARBA" id="ARBA00022723"/>
    </source>
</evidence>
<dbReference type="InterPro" id="IPR007197">
    <property type="entry name" value="rSAM"/>
</dbReference>
<keyword evidence="4" id="KW-0408">Iron</keyword>
<accession>A0A9J6RHE9</accession>
<dbReference type="CDD" id="cd01335">
    <property type="entry name" value="Radical_SAM"/>
    <property type="match status" value="1"/>
</dbReference>
<dbReference type="InterPro" id="IPR058240">
    <property type="entry name" value="rSAM_sf"/>
</dbReference>
<comment type="caution">
    <text evidence="7">The sequence shown here is derived from an EMBL/GenBank/DDBJ whole genome shotgun (WGS) entry which is preliminary data.</text>
</comment>
<evidence type="ECO:0000313" key="7">
    <source>
        <dbReference type="EMBL" id="MCZ0863761.1"/>
    </source>
</evidence>
<dbReference type="GO" id="GO:0003824">
    <property type="term" value="F:catalytic activity"/>
    <property type="evidence" value="ECO:0007669"/>
    <property type="project" value="InterPro"/>
</dbReference>
<proteinExistence type="predicted"/>
<evidence type="ECO:0000256" key="2">
    <source>
        <dbReference type="ARBA" id="ARBA00022691"/>
    </source>
</evidence>
<dbReference type="SFLD" id="SFLDS00029">
    <property type="entry name" value="Radical_SAM"/>
    <property type="match status" value="1"/>
</dbReference>
<reference evidence="7 8" key="1">
    <citation type="submission" date="2022-12" db="EMBL/GenBank/DDBJ databases">
        <title>Dasania phycosphaerae sp. nov., isolated from particulate material of the south coast of Korea.</title>
        <authorList>
            <person name="Jiang Y."/>
        </authorList>
    </citation>
    <scope>NUCLEOTIDE SEQUENCE [LARGE SCALE GENOMIC DNA]</scope>
    <source>
        <strain evidence="7 8">GY-19</strain>
    </source>
</reference>
<dbReference type="Gene3D" id="3.20.20.70">
    <property type="entry name" value="Aldolase class I"/>
    <property type="match status" value="1"/>
</dbReference>
<dbReference type="PROSITE" id="PS51918">
    <property type="entry name" value="RADICAL_SAM"/>
    <property type="match status" value="1"/>
</dbReference>
<organism evidence="7 8">
    <name type="scientific">Dasania phycosphaerae</name>
    <dbReference type="NCBI Taxonomy" id="2950436"/>
    <lineage>
        <taxon>Bacteria</taxon>
        <taxon>Pseudomonadati</taxon>
        <taxon>Pseudomonadota</taxon>
        <taxon>Gammaproteobacteria</taxon>
        <taxon>Cellvibrionales</taxon>
        <taxon>Spongiibacteraceae</taxon>
        <taxon>Dasania</taxon>
    </lineage>
</organism>
<dbReference type="AlphaFoldDB" id="A0A9J6RHE9"/>
<keyword evidence="2" id="KW-0949">S-adenosyl-L-methionine</keyword>
<sequence length="296" mass="33455">MYPLDYIQPVFRPPSEARSLILQVTNGCSWNNCTFCDMYTAPQKKFTVKPIAELEQELLALANAGYPVDRVFLADGDAMTLSVRRLTEILSTIKQYYPKVRRVSAYCLPRNLKNKSVAELTALRELGLDYMYVGCETGDDELLTLIEKGENYQSSLSALQKIKQAGMTSSVMILNGIGGPNYSAQHAKNSARLMNEAQPNFLSMLVLELPNGDQRFAKNFKGQWRKLNKMELFEEMHSFISQLELDKTIFRSDHASNYLALKGTLGKDKAKLLDILDTAINKPGLIPLREEWQRGL</sequence>
<dbReference type="SUPFAM" id="SSF102114">
    <property type="entry name" value="Radical SAM enzymes"/>
    <property type="match status" value="1"/>
</dbReference>
<comment type="cofactor">
    <cofactor evidence="1">
        <name>[4Fe-4S] cluster</name>
        <dbReference type="ChEBI" id="CHEBI:49883"/>
    </cofactor>
</comment>
<evidence type="ECO:0000313" key="8">
    <source>
        <dbReference type="Proteomes" id="UP001069090"/>
    </source>
</evidence>
<keyword evidence="5" id="KW-0411">Iron-sulfur</keyword>
<feature type="domain" description="Radical SAM core" evidence="6">
    <location>
        <begin position="12"/>
        <end position="246"/>
    </location>
</feature>
<dbReference type="GO" id="GO:0046872">
    <property type="term" value="F:metal ion binding"/>
    <property type="evidence" value="ECO:0007669"/>
    <property type="project" value="UniProtKB-KW"/>
</dbReference>
<dbReference type="InterPro" id="IPR013785">
    <property type="entry name" value="Aldolase_TIM"/>
</dbReference>
<protein>
    <submittedName>
        <fullName evidence="7">Radical SAM protein</fullName>
    </submittedName>
</protein>
<dbReference type="Proteomes" id="UP001069090">
    <property type="component" value="Unassembled WGS sequence"/>
</dbReference>
<dbReference type="PANTHER" id="PTHR43409">
    <property type="entry name" value="ANAEROBIC MAGNESIUM-PROTOPORPHYRIN IX MONOMETHYL ESTER CYCLASE-RELATED"/>
    <property type="match status" value="1"/>
</dbReference>
<dbReference type="InterPro" id="IPR051198">
    <property type="entry name" value="BchE-like"/>
</dbReference>
<evidence type="ECO:0000256" key="4">
    <source>
        <dbReference type="ARBA" id="ARBA00023004"/>
    </source>
</evidence>
<keyword evidence="8" id="KW-1185">Reference proteome</keyword>
<dbReference type="SMART" id="SM00729">
    <property type="entry name" value="Elp3"/>
    <property type="match status" value="1"/>
</dbReference>
<keyword evidence="3" id="KW-0479">Metal-binding</keyword>
<evidence type="ECO:0000256" key="1">
    <source>
        <dbReference type="ARBA" id="ARBA00001966"/>
    </source>
</evidence>
<dbReference type="RefSeq" id="WP_258329904.1">
    <property type="nucleotide sequence ID" value="NZ_JAPTGG010000001.1"/>
</dbReference>
<dbReference type="Pfam" id="PF04055">
    <property type="entry name" value="Radical_SAM"/>
    <property type="match status" value="1"/>
</dbReference>
<dbReference type="InterPro" id="IPR006638">
    <property type="entry name" value="Elp3/MiaA/NifB-like_rSAM"/>
</dbReference>
<dbReference type="GO" id="GO:0051536">
    <property type="term" value="F:iron-sulfur cluster binding"/>
    <property type="evidence" value="ECO:0007669"/>
    <property type="project" value="UniProtKB-KW"/>
</dbReference>
<evidence type="ECO:0000259" key="6">
    <source>
        <dbReference type="PROSITE" id="PS51918"/>
    </source>
</evidence>